<comment type="caution">
    <text evidence="2">The sequence shown here is derived from an EMBL/GenBank/DDBJ whole genome shotgun (WGS) entry which is preliminary data.</text>
</comment>
<keyword evidence="3" id="KW-1185">Reference proteome</keyword>
<evidence type="ECO:0000256" key="1">
    <source>
        <dbReference type="SAM" id="Phobius"/>
    </source>
</evidence>
<proteinExistence type="predicted"/>
<protein>
    <recommendedName>
        <fullName evidence="4">DUF2061 domain-containing protein</fullName>
    </recommendedName>
</protein>
<keyword evidence="1" id="KW-0812">Transmembrane</keyword>
<keyword evidence="1" id="KW-1133">Transmembrane helix</keyword>
<dbReference type="RefSeq" id="WP_207088227.1">
    <property type="nucleotide sequence ID" value="NZ_JAFLQW010000308.1"/>
</dbReference>
<organism evidence="2 3">
    <name type="scientific">Phormidium pseudopriestleyi FRX01</name>
    <dbReference type="NCBI Taxonomy" id="1759528"/>
    <lineage>
        <taxon>Bacteria</taxon>
        <taxon>Bacillati</taxon>
        <taxon>Cyanobacteriota</taxon>
        <taxon>Cyanophyceae</taxon>
        <taxon>Oscillatoriophycideae</taxon>
        <taxon>Oscillatoriales</taxon>
        <taxon>Oscillatoriaceae</taxon>
        <taxon>Phormidium</taxon>
    </lineage>
</organism>
<evidence type="ECO:0000313" key="2">
    <source>
        <dbReference type="EMBL" id="MBO0349719.1"/>
    </source>
</evidence>
<dbReference type="Proteomes" id="UP000664844">
    <property type="component" value="Unassembled WGS sequence"/>
</dbReference>
<sequence>MQISKRTWLIIGEATVTTAIGLIHAGAGVVLTYGLAFWHIRYDKAMPVQQYRIEQRVPHPVAIAQKVDQKNQESDNAQ</sequence>
<feature type="transmembrane region" description="Helical" evidence="1">
    <location>
        <begin position="20"/>
        <end position="40"/>
    </location>
</feature>
<evidence type="ECO:0008006" key="4">
    <source>
        <dbReference type="Google" id="ProtNLM"/>
    </source>
</evidence>
<accession>A0ABS3FRU0</accession>
<evidence type="ECO:0000313" key="3">
    <source>
        <dbReference type="Proteomes" id="UP000664844"/>
    </source>
</evidence>
<name>A0ABS3FRU0_9CYAN</name>
<gene>
    <name evidence="2" type="ORF">J0895_11480</name>
</gene>
<keyword evidence="1" id="KW-0472">Membrane</keyword>
<reference evidence="2 3" key="1">
    <citation type="submission" date="2021-03" db="EMBL/GenBank/DDBJ databases">
        <title>Metabolic Capacity of the Antarctic Cyanobacterium Phormidium pseudopriestleyi that Sustains Oxygenic Photosynthesis in the Presence of Hydrogen Sulfide.</title>
        <authorList>
            <person name="Lumian J.E."/>
            <person name="Jungblut A.D."/>
            <person name="Dillon M.L."/>
            <person name="Hawes I."/>
            <person name="Doran P.T."/>
            <person name="Mackey T.J."/>
            <person name="Dick G.J."/>
            <person name="Grettenberger C.L."/>
            <person name="Sumner D.Y."/>
        </authorList>
    </citation>
    <scope>NUCLEOTIDE SEQUENCE [LARGE SCALE GENOMIC DNA]</scope>
    <source>
        <strain evidence="2 3">FRX01</strain>
    </source>
</reference>
<dbReference type="EMBL" id="JAFLQW010000308">
    <property type="protein sequence ID" value="MBO0349719.1"/>
    <property type="molecule type" value="Genomic_DNA"/>
</dbReference>